<sequence>MTEDSNSSGPFPYHTVIMSCGNTPSTALVSVNAATQLPLKLTGSSIYPSWRTMFSTLLYGYDLIGYVDGTYPCPPEMIKMGDTFTPNPEHKIWKRQDSLLLHAIRESVDSTIAPLVASTTFAQESWARLHTTYASKSKTRILGLREMLSQLIKENKSVVEYMTVIKTMTDELAIVGSPLGEEEMVISVLKVLGSEFKELSAAIRA</sequence>
<dbReference type="PANTHER" id="PTHR47481">
    <property type="match status" value="1"/>
</dbReference>
<accession>A0A438FFJ9</accession>
<organism evidence="1 2">
    <name type="scientific">Vitis vinifera</name>
    <name type="common">Grape</name>
    <dbReference type="NCBI Taxonomy" id="29760"/>
    <lineage>
        <taxon>Eukaryota</taxon>
        <taxon>Viridiplantae</taxon>
        <taxon>Streptophyta</taxon>
        <taxon>Embryophyta</taxon>
        <taxon>Tracheophyta</taxon>
        <taxon>Spermatophyta</taxon>
        <taxon>Magnoliopsida</taxon>
        <taxon>eudicotyledons</taxon>
        <taxon>Gunneridae</taxon>
        <taxon>Pentapetalae</taxon>
        <taxon>rosids</taxon>
        <taxon>Vitales</taxon>
        <taxon>Vitaceae</taxon>
        <taxon>Viteae</taxon>
        <taxon>Vitis</taxon>
    </lineage>
</organism>
<protein>
    <submittedName>
        <fullName evidence="1">Retrovirus-related Pol polyprotein from transposon RE1</fullName>
    </submittedName>
</protein>
<dbReference type="PANTHER" id="PTHR47481:SF21">
    <property type="entry name" value="BASIC-LEUCINE ZIPPER TRANSCRIPTION FACTOR Q-RELATED"/>
    <property type="match status" value="1"/>
</dbReference>
<dbReference type="Proteomes" id="UP000288805">
    <property type="component" value="Unassembled WGS sequence"/>
</dbReference>
<proteinExistence type="predicted"/>
<dbReference type="Gramene" id="Vitis19g01348.t01">
    <property type="protein sequence ID" value="Vitis19g01348.t01.CDS"/>
    <property type="gene ID" value="Vitis19g01348"/>
</dbReference>
<dbReference type="Pfam" id="PF14223">
    <property type="entry name" value="Retrotran_gag_2"/>
    <property type="match status" value="1"/>
</dbReference>
<comment type="caution">
    <text evidence="1">The sequence shown here is derived from an EMBL/GenBank/DDBJ whole genome shotgun (WGS) entry which is preliminary data.</text>
</comment>
<dbReference type="EMBL" id="QGNW01000929">
    <property type="protein sequence ID" value="RVW58742.1"/>
    <property type="molecule type" value="Genomic_DNA"/>
</dbReference>
<dbReference type="OrthoDB" id="1749636at2759"/>
<evidence type="ECO:0000313" key="1">
    <source>
        <dbReference type="EMBL" id="RVW58742.1"/>
    </source>
</evidence>
<reference evidence="1 2" key="1">
    <citation type="journal article" date="2018" name="PLoS Genet.">
        <title>Population sequencing reveals clonal diversity and ancestral inbreeding in the grapevine cultivar Chardonnay.</title>
        <authorList>
            <person name="Roach M.J."/>
            <person name="Johnson D.L."/>
            <person name="Bohlmann J."/>
            <person name="van Vuuren H.J."/>
            <person name="Jones S.J."/>
            <person name="Pretorius I.S."/>
            <person name="Schmidt S.A."/>
            <person name="Borneman A.R."/>
        </authorList>
    </citation>
    <scope>NUCLEOTIDE SEQUENCE [LARGE SCALE GENOMIC DNA]</scope>
    <source>
        <strain evidence="2">cv. Chardonnay</strain>
        <tissue evidence="1">Leaf</tissue>
    </source>
</reference>
<evidence type="ECO:0000313" key="2">
    <source>
        <dbReference type="Proteomes" id="UP000288805"/>
    </source>
</evidence>
<name>A0A438FFJ9_VITVI</name>
<gene>
    <name evidence="1" type="primary">RE1_3390</name>
    <name evidence="1" type="ORF">CK203_108542</name>
</gene>
<dbReference type="AlphaFoldDB" id="A0A438FFJ9"/>